<evidence type="ECO:0000313" key="1">
    <source>
        <dbReference type="EnsemblMetazoa" id="AARA000274-PA"/>
    </source>
</evidence>
<dbReference type="SUPFAM" id="SSF100895">
    <property type="entry name" value="Kazal-type serine protease inhibitors"/>
    <property type="match status" value="1"/>
</dbReference>
<dbReference type="InterPro" id="IPR053265">
    <property type="entry name" value="Serpin"/>
</dbReference>
<dbReference type="EnsemblMetazoa" id="AARA000274-RA">
    <property type="protein sequence ID" value="AARA000274-PA"/>
    <property type="gene ID" value="AARA000274"/>
</dbReference>
<organism evidence="1 2">
    <name type="scientific">Anopheles arabiensis</name>
    <name type="common">Mosquito</name>
    <dbReference type="NCBI Taxonomy" id="7173"/>
    <lineage>
        <taxon>Eukaryota</taxon>
        <taxon>Metazoa</taxon>
        <taxon>Ecdysozoa</taxon>
        <taxon>Arthropoda</taxon>
        <taxon>Hexapoda</taxon>
        <taxon>Insecta</taxon>
        <taxon>Pterygota</taxon>
        <taxon>Neoptera</taxon>
        <taxon>Endopterygota</taxon>
        <taxon>Diptera</taxon>
        <taxon>Nematocera</taxon>
        <taxon>Culicoidea</taxon>
        <taxon>Culicidae</taxon>
        <taxon>Anophelinae</taxon>
        <taxon>Anopheles</taxon>
    </lineage>
</organism>
<proteinExistence type="predicted"/>
<dbReference type="InterPro" id="IPR002350">
    <property type="entry name" value="Kazal_dom"/>
</dbReference>
<sequence length="120" mass="13569">MSAGRAAATAATTVICVLLVASTLVPACEVGYFPTELCCCTMHYSPVCGNNNRTYHNYCILRCMRIRVNRTLEMVHRWQCGTTPDERKALDLADEPWVSDPHADQINDTDFHWEKYANLD</sequence>
<dbReference type="PROSITE" id="PS00282">
    <property type="entry name" value="KAZAL_1"/>
    <property type="match status" value="1"/>
</dbReference>
<dbReference type="AlphaFoldDB" id="A0A182HGC1"/>
<dbReference type="Proteomes" id="UP000075840">
    <property type="component" value="Unassembled WGS sequence"/>
</dbReference>
<dbReference type="SMART" id="SM00280">
    <property type="entry name" value="KAZAL"/>
    <property type="match status" value="1"/>
</dbReference>
<name>A0A182HGC1_ANOAR</name>
<dbReference type="EMBL" id="APCN01004213">
    <property type="status" value="NOT_ANNOTATED_CDS"/>
    <property type="molecule type" value="Genomic_DNA"/>
</dbReference>
<dbReference type="GO" id="GO:0005615">
    <property type="term" value="C:extracellular space"/>
    <property type="evidence" value="ECO:0007669"/>
    <property type="project" value="TreeGrafter"/>
</dbReference>
<dbReference type="VEuPathDB" id="VectorBase:AARA000274"/>
<dbReference type="PROSITE" id="PS51465">
    <property type="entry name" value="KAZAL_2"/>
    <property type="match status" value="1"/>
</dbReference>
<evidence type="ECO:0000313" key="2">
    <source>
        <dbReference type="Proteomes" id="UP000075840"/>
    </source>
</evidence>
<keyword evidence="2" id="KW-1185">Reference proteome</keyword>
<dbReference type="CDD" id="cd00104">
    <property type="entry name" value="KAZAL_FS"/>
    <property type="match status" value="1"/>
</dbReference>
<accession>A0A182HGC1</accession>
<reference evidence="1" key="1">
    <citation type="submission" date="2022-08" db="UniProtKB">
        <authorList>
            <consortium name="EnsemblMetazoa"/>
        </authorList>
    </citation>
    <scope>IDENTIFICATION</scope>
    <source>
        <strain evidence="1">Dongola</strain>
    </source>
</reference>
<dbReference type="InterPro" id="IPR036058">
    <property type="entry name" value="Kazal_dom_sf"/>
</dbReference>
<protein>
    <submittedName>
        <fullName evidence="1">Uncharacterized protein</fullName>
    </submittedName>
</protein>
<dbReference type="Gene3D" id="3.30.60.30">
    <property type="match status" value="1"/>
</dbReference>
<dbReference type="PANTHER" id="PTHR21131:SF0">
    <property type="entry name" value="GEO10195P1-RELATED"/>
    <property type="match status" value="1"/>
</dbReference>
<dbReference type="PANTHER" id="PTHR21131">
    <property type="entry name" value="SERINE-TYPE ENDOPEPTIDASE INHIBITOR"/>
    <property type="match status" value="1"/>
</dbReference>
<dbReference type="Pfam" id="PF00050">
    <property type="entry name" value="Kazal_1"/>
    <property type="match status" value="1"/>
</dbReference>